<sequence length="65" mass="7064">MASQYAAKTFEFSEKASIWFGGRPITAARMRTSMPARAVKAAPAGNAEYIVPRWSGLVAGLTLRF</sequence>
<evidence type="ECO:0000313" key="1">
    <source>
        <dbReference type="EMBL" id="KDQ06025.1"/>
    </source>
</evidence>
<reference evidence="2" key="1">
    <citation type="journal article" date="2014" name="Proc. Natl. Acad. Sci. U.S.A.">
        <title>Extensive sampling of basidiomycete genomes demonstrates inadequacy of the white-rot/brown-rot paradigm for wood decay fungi.</title>
        <authorList>
            <person name="Riley R."/>
            <person name="Salamov A.A."/>
            <person name="Brown D.W."/>
            <person name="Nagy L.G."/>
            <person name="Floudas D."/>
            <person name="Held B.W."/>
            <person name="Levasseur A."/>
            <person name="Lombard V."/>
            <person name="Morin E."/>
            <person name="Otillar R."/>
            <person name="Lindquist E.A."/>
            <person name="Sun H."/>
            <person name="LaButti K.M."/>
            <person name="Schmutz J."/>
            <person name="Jabbour D."/>
            <person name="Luo H."/>
            <person name="Baker S.E."/>
            <person name="Pisabarro A.G."/>
            <person name="Walton J.D."/>
            <person name="Blanchette R.A."/>
            <person name="Henrissat B."/>
            <person name="Martin F."/>
            <person name="Cullen D."/>
            <person name="Hibbett D.S."/>
            <person name="Grigoriev I.V."/>
        </authorList>
    </citation>
    <scope>NUCLEOTIDE SEQUENCE [LARGE SCALE GENOMIC DNA]</scope>
    <source>
        <strain evidence="2">FD-172 SS1</strain>
    </source>
</reference>
<proteinExistence type="predicted"/>
<dbReference type="EMBL" id="KL198161">
    <property type="protein sequence ID" value="KDQ06025.1"/>
    <property type="molecule type" value="Genomic_DNA"/>
</dbReference>
<dbReference type="InParanoid" id="A0A067LUU0"/>
<name>A0A067LUU0_BOTB1</name>
<gene>
    <name evidence="1" type="ORF">BOTBODRAFT_271914</name>
</gene>
<dbReference type="AlphaFoldDB" id="A0A067LUU0"/>
<organism evidence="1 2">
    <name type="scientific">Botryobasidium botryosum (strain FD-172 SS1)</name>
    <dbReference type="NCBI Taxonomy" id="930990"/>
    <lineage>
        <taxon>Eukaryota</taxon>
        <taxon>Fungi</taxon>
        <taxon>Dikarya</taxon>
        <taxon>Basidiomycota</taxon>
        <taxon>Agaricomycotina</taxon>
        <taxon>Agaricomycetes</taxon>
        <taxon>Cantharellales</taxon>
        <taxon>Botryobasidiaceae</taxon>
        <taxon>Botryobasidium</taxon>
    </lineage>
</organism>
<dbReference type="Proteomes" id="UP000027195">
    <property type="component" value="Unassembled WGS sequence"/>
</dbReference>
<protein>
    <submittedName>
        <fullName evidence="1">Uncharacterized protein</fullName>
    </submittedName>
</protein>
<evidence type="ECO:0000313" key="2">
    <source>
        <dbReference type="Proteomes" id="UP000027195"/>
    </source>
</evidence>
<accession>A0A067LUU0</accession>
<keyword evidence="2" id="KW-1185">Reference proteome</keyword>
<dbReference type="HOGENOM" id="CLU_2849376_0_0_1"/>